<keyword evidence="1" id="KW-1133">Transmembrane helix</keyword>
<accession>A0A251NFD6</accession>
<feature type="transmembrane region" description="Helical" evidence="1">
    <location>
        <begin position="13"/>
        <end position="38"/>
    </location>
</feature>
<evidence type="ECO:0000313" key="2">
    <source>
        <dbReference type="EMBL" id="ONH98032.1"/>
    </source>
</evidence>
<dbReference type="Proteomes" id="UP000006882">
    <property type="component" value="Chromosome G7"/>
</dbReference>
<proteinExistence type="predicted"/>
<gene>
    <name evidence="2" type="ORF">PRUPE_7G224400</name>
</gene>
<organism evidence="2 3">
    <name type="scientific">Prunus persica</name>
    <name type="common">Peach</name>
    <name type="synonym">Amygdalus persica</name>
    <dbReference type="NCBI Taxonomy" id="3760"/>
    <lineage>
        <taxon>Eukaryota</taxon>
        <taxon>Viridiplantae</taxon>
        <taxon>Streptophyta</taxon>
        <taxon>Embryophyta</taxon>
        <taxon>Tracheophyta</taxon>
        <taxon>Spermatophyta</taxon>
        <taxon>Magnoliopsida</taxon>
        <taxon>eudicotyledons</taxon>
        <taxon>Gunneridae</taxon>
        <taxon>Pentapetalae</taxon>
        <taxon>rosids</taxon>
        <taxon>fabids</taxon>
        <taxon>Rosales</taxon>
        <taxon>Rosaceae</taxon>
        <taxon>Amygdaloideae</taxon>
        <taxon>Amygdaleae</taxon>
        <taxon>Prunus</taxon>
    </lineage>
</organism>
<keyword evidence="1" id="KW-0472">Membrane</keyword>
<reference evidence="2 3" key="1">
    <citation type="journal article" date="2013" name="Nat. Genet.">
        <title>The high-quality draft genome of peach (Prunus persica) identifies unique patterns of genetic diversity, domestication and genome evolution.</title>
        <authorList>
            <consortium name="International Peach Genome Initiative"/>
            <person name="Verde I."/>
            <person name="Abbott A.G."/>
            <person name="Scalabrin S."/>
            <person name="Jung S."/>
            <person name="Shu S."/>
            <person name="Marroni F."/>
            <person name="Zhebentyayeva T."/>
            <person name="Dettori M.T."/>
            <person name="Grimwood J."/>
            <person name="Cattonaro F."/>
            <person name="Zuccolo A."/>
            <person name="Rossini L."/>
            <person name="Jenkins J."/>
            <person name="Vendramin E."/>
            <person name="Meisel L.A."/>
            <person name="Decroocq V."/>
            <person name="Sosinski B."/>
            <person name="Prochnik S."/>
            <person name="Mitros T."/>
            <person name="Policriti A."/>
            <person name="Cipriani G."/>
            <person name="Dondini L."/>
            <person name="Ficklin S."/>
            <person name="Goodstein D.M."/>
            <person name="Xuan P."/>
            <person name="Del Fabbro C."/>
            <person name="Aramini V."/>
            <person name="Copetti D."/>
            <person name="Gonzalez S."/>
            <person name="Horner D.S."/>
            <person name="Falchi R."/>
            <person name="Lucas S."/>
            <person name="Mica E."/>
            <person name="Maldonado J."/>
            <person name="Lazzari B."/>
            <person name="Bielenberg D."/>
            <person name="Pirona R."/>
            <person name="Miculan M."/>
            <person name="Barakat A."/>
            <person name="Testolin R."/>
            <person name="Stella A."/>
            <person name="Tartarini S."/>
            <person name="Tonutti P."/>
            <person name="Arus P."/>
            <person name="Orellana A."/>
            <person name="Wells C."/>
            <person name="Main D."/>
            <person name="Vizzotto G."/>
            <person name="Silva H."/>
            <person name="Salamini F."/>
            <person name="Schmutz J."/>
            <person name="Morgante M."/>
            <person name="Rokhsar D.S."/>
        </authorList>
    </citation>
    <scope>NUCLEOTIDE SEQUENCE [LARGE SCALE GENOMIC DNA]</scope>
    <source>
        <strain evidence="3">cv. Nemared</strain>
    </source>
</reference>
<keyword evidence="1" id="KW-0812">Transmembrane</keyword>
<protein>
    <submittedName>
        <fullName evidence="2">Uncharacterized protein</fullName>
    </submittedName>
</protein>
<keyword evidence="3" id="KW-1185">Reference proteome</keyword>
<dbReference type="EMBL" id="CM007657">
    <property type="protein sequence ID" value="ONH98032.1"/>
    <property type="molecule type" value="Genomic_DNA"/>
</dbReference>
<evidence type="ECO:0000313" key="3">
    <source>
        <dbReference type="Proteomes" id="UP000006882"/>
    </source>
</evidence>
<evidence type="ECO:0000256" key="1">
    <source>
        <dbReference type="SAM" id="Phobius"/>
    </source>
</evidence>
<dbReference type="AlphaFoldDB" id="A0A251NFD6"/>
<name>A0A251NFD6_PRUPE</name>
<dbReference type="Gramene" id="ONH98032">
    <property type="protein sequence ID" value="ONH98032"/>
    <property type="gene ID" value="PRUPE_7G224400"/>
</dbReference>
<sequence>MPSDVEGKIGFEAVLFLFIVLTLFSNNLFIPISSLIFIMSSFPVVSAVENCSLIKCAEENLLLDIVLSISEFRNMRSEELTLLHLFLNSKSDTTILCLCLCRIF</sequence>